<dbReference type="Proteomes" id="UP000008332">
    <property type="component" value="Chromosome"/>
</dbReference>
<dbReference type="eggNOG" id="COG3172">
    <property type="taxonomic scope" value="Bacteria"/>
</dbReference>
<reference evidence="3" key="1">
    <citation type="submission" date="2006-02" db="EMBL/GenBank/DDBJ databases">
        <title>Complete sequence of chromosome of Rhodoferax ferrireducens DSM 15236.</title>
        <authorList>
            <person name="Copeland A."/>
            <person name="Lucas S."/>
            <person name="Lapidus A."/>
            <person name="Barry K."/>
            <person name="Detter J.C."/>
            <person name="Glavina del Rio T."/>
            <person name="Hammon N."/>
            <person name="Israni S."/>
            <person name="Pitluck S."/>
            <person name="Brettin T."/>
            <person name="Bruce D."/>
            <person name="Han C."/>
            <person name="Tapia R."/>
            <person name="Gilna P."/>
            <person name="Kiss H."/>
            <person name="Schmutz J."/>
            <person name="Larimer F."/>
            <person name="Land M."/>
            <person name="Kyrpides N."/>
            <person name="Ivanova N."/>
            <person name="Richardson P."/>
        </authorList>
    </citation>
    <scope>NUCLEOTIDE SEQUENCE [LARGE SCALE GENOMIC DNA]</scope>
    <source>
        <strain evidence="3">ATCC BAA-621 / DSM 15236 / T118</strain>
    </source>
</reference>
<dbReference type="PANTHER" id="PTHR37512:SF1">
    <property type="entry name" value="NADR_TTD14 AAA DOMAIN-CONTAINING PROTEIN"/>
    <property type="match status" value="1"/>
</dbReference>
<protein>
    <submittedName>
        <fullName evidence="2">Putative transcriptional regulatory protein NadR (Probably AsnC-family)</fullName>
    </submittedName>
</protein>
<proteinExistence type="predicted"/>
<dbReference type="KEGG" id="rfr:Rfer_3247"/>
<dbReference type="InterPro" id="IPR038727">
    <property type="entry name" value="NadR/Ttd14_AAA_dom"/>
</dbReference>
<keyword evidence="3" id="KW-1185">Reference proteome</keyword>
<dbReference type="OrthoDB" id="9151999at2"/>
<gene>
    <name evidence="2" type="ordered locus">Rfer_3247</name>
</gene>
<evidence type="ECO:0000259" key="1">
    <source>
        <dbReference type="Pfam" id="PF13521"/>
    </source>
</evidence>
<sequence>MIPTAEGPLTNLVRDVRFNPQLICLIGAECTGKTTLAKALAAHFSSLWVPEHLRSFCDLQGRTPRADEQVLIMRAQFEQEEQAAALARQTACPYVLCDSAPLLTAIYSDFYFSDPSLFECAHVLHTRYALTLLLQPDMPWVSDGLQRDGDPARAAIHARLRHELHAMRHPCIEVSGSGDRRLQAAILAVETLTS</sequence>
<dbReference type="Gene3D" id="3.40.50.300">
    <property type="entry name" value="P-loop containing nucleotide triphosphate hydrolases"/>
    <property type="match status" value="1"/>
</dbReference>
<dbReference type="Pfam" id="PF13521">
    <property type="entry name" value="AAA_28"/>
    <property type="match status" value="1"/>
</dbReference>
<dbReference type="HOGENOM" id="CLU_052648_3_0_4"/>
<organism evidence="2 3">
    <name type="scientific">Albidiferax ferrireducens (strain ATCC BAA-621 / DSM 15236 / T118)</name>
    <name type="common">Rhodoferax ferrireducens</name>
    <dbReference type="NCBI Taxonomy" id="338969"/>
    <lineage>
        <taxon>Bacteria</taxon>
        <taxon>Pseudomonadati</taxon>
        <taxon>Pseudomonadota</taxon>
        <taxon>Betaproteobacteria</taxon>
        <taxon>Burkholderiales</taxon>
        <taxon>Comamonadaceae</taxon>
        <taxon>Rhodoferax</taxon>
    </lineage>
</organism>
<dbReference type="AlphaFoldDB" id="Q21TE7"/>
<dbReference type="PANTHER" id="PTHR37512">
    <property type="entry name" value="TRIFUNCTIONAL NAD BIOSYNTHESIS/REGULATOR PROTEIN NADR"/>
    <property type="match status" value="1"/>
</dbReference>
<dbReference type="STRING" id="338969.Rfer_3247"/>
<dbReference type="InterPro" id="IPR052735">
    <property type="entry name" value="NAD_biosynth-regulator"/>
</dbReference>
<name>Q21TE7_ALBFT</name>
<dbReference type="SUPFAM" id="SSF52540">
    <property type="entry name" value="P-loop containing nucleoside triphosphate hydrolases"/>
    <property type="match status" value="1"/>
</dbReference>
<evidence type="ECO:0000313" key="3">
    <source>
        <dbReference type="Proteomes" id="UP000008332"/>
    </source>
</evidence>
<dbReference type="EMBL" id="CP000267">
    <property type="protein sequence ID" value="ABD70956.1"/>
    <property type="molecule type" value="Genomic_DNA"/>
</dbReference>
<evidence type="ECO:0000313" key="2">
    <source>
        <dbReference type="EMBL" id="ABD70956.1"/>
    </source>
</evidence>
<dbReference type="InterPro" id="IPR027417">
    <property type="entry name" value="P-loop_NTPase"/>
</dbReference>
<dbReference type="RefSeq" id="WP_011465519.1">
    <property type="nucleotide sequence ID" value="NC_007908.1"/>
</dbReference>
<accession>Q21TE7</accession>
<feature type="domain" description="NadR/Ttd14 AAA" evidence="1">
    <location>
        <begin position="23"/>
        <end position="181"/>
    </location>
</feature>